<accession>A0A6A3FYB5</accession>
<name>A0A6A3FYB5_9STRA</name>
<evidence type="ECO:0000313" key="4">
    <source>
        <dbReference type="Proteomes" id="UP000460718"/>
    </source>
</evidence>
<organism evidence="2 4">
    <name type="scientific">Phytophthora fragariae</name>
    <dbReference type="NCBI Taxonomy" id="53985"/>
    <lineage>
        <taxon>Eukaryota</taxon>
        <taxon>Sar</taxon>
        <taxon>Stramenopiles</taxon>
        <taxon>Oomycota</taxon>
        <taxon>Peronosporomycetes</taxon>
        <taxon>Peronosporales</taxon>
        <taxon>Peronosporaceae</taxon>
        <taxon>Phytophthora</taxon>
    </lineage>
</organism>
<proteinExistence type="predicted"/>
<dbReference type="PANTHER" id="PTHR31983:SF0">
    <property type="entry name" value="GLUCAN ENDO-1,3-BETA-D-GLUCOSIDASE 2"/>
    <property type="match status" value="1"/>
</dbReference>
<dbReference type="EMBL" id="QXGC01013137">
    <property type="protein sequence ID" value="KAE9142270.1"/>
    <property type="molecule type" value="Genomic_DNA"/>
</dbReference>
<evidence type="ECO:0000259" key="1">
    <source>
        <dbReference type="Pfam" id="PF03639"/>
    </source>
</evidence>
<dbReference type="InterPro" id="IPR040451">
    <property type="entry name" value="GH81_N"/>
</dbReference>
<sequence length="100" mass="10805">MARGGSVTMESRTRYTLHWDVEGSTCSVGLLHFALPHQVESLSGSPTTSSSSGAIVLHSATRGEMVGQVTATPTWSFVEPEADFKVDFCRETRGELEEVS</sequence>
<dbReference type="PANTHER" id="PTHR31983">
    <property type="entry name" value="ENDO-1,3(4)-BETA-GLUCANASE 1"/>
    <property type="match status" value="1"/>
</dbReference>
<evidence type="ECO:0000313" key="5">
    <source>
        <dbReference type="Proteomes" id="UP000476176"/>
    </source>
</evidence>
<feature type="domain" description="Glycosyl hydrolase family 81 N-terminal" evidence="1">
    <location>
        <begin position="5"/>
        <end position="88"/>
    </location>
</feature>
<dbReference type="EMBL" id="QXFW01013158">
    <property type="protein sequence ID" value="KAE8950519.1"/>
    <property type="molecule type" value="Genomic_DNA"/>
</dbReference>
<dbReference type="AlphaFoldDB" id="A0A6A3FYB5"/>
<evidence type="ECO:0000313" key="3">
    <source>
        <dbReference type="EMBL" id="KAE9142270.1"/>
    </source>
</evidence>
<gene>
    <name evidence="3" type="ORF">PF004_g33135</name>
    <name evidence="2" type="ORF">PF011_g33212</name>
</gene>
<dbReference type="InterPro" id="IPR005200">
    <property type="entry name" value="Endo-beta-glucanase"/>
</dbReference>
<evidence type="ECO:0000313" key="2">
    <source>
        <dbReference type="EMBL" id="KAE8950519.1"/>
    </source>
</evidence>
<reference evidence="4 5" key="1">
    <citation type="submission" date="2018-09" db="EMBL/GenBank/DDBJ databases">
        <title>Genomic investigation of the strawberry pathogen Phytophthora fragariae indicates pathogenicity is determined by transcriptional variation in three key races.</title>
        <authorList>
            <person name="Adams T.M."/>
            <person name="Armitage A.D."/>
            <person name="Sobczyk M.K."/>
            <person name="Bates H.J."/>
            <person name="Dunwell J.M."/>
            <person name="Nellist C.F."/>
            <person name="Harrison R.J."/>
        </authorList>
    </citation>
    <scope>NUCLEOTIDE SEQUENCE [LARGE SCALE GENOMIC DNA]</scope>
    <source>
        <strain evidence="3 5">BC-23</strain>
        <strain evidence="2 4">SCRP245</strain>
    </source>
</reference>
<dbReference type="Pfam" id="PF03639">
    <property type="entry name" value="Glyco_hydro_81"/>
    <property type="match status" value="1"/>
</dbReference>
<dbReference type="GO" id="GO:0052861">
    <property type="term" value="F:endo-1,3(4)-beta-glucanase activity"/>
    <property type="evidence" value="ECO:0007669"/>
    <property type="project" value="InterPro"/>
</dbReference>
<protein>
    <recommendedName>
        <fullName evidence="1">Glycosyl hydrolase family 81 N-terminal domain-containing protein</fullName>
    </recommendedName>
</protein>
<dbReference type="Proteomes" id="UP000476176">
    <property type="component" value="Unassembled WGS sequence"/>
</dbReference>
<comment type="caution">
    <text evidence="2">The sequence shown here is derived from an EMBL/GenBank/DDBJ whole genome shotgun (WGS) entry which is preliminary data.</text>
</comment>
<dbReference type="Proteomes" id="UP000460718">
    <property type="component" value="Unassembled WGS sequence"/>
</dbReference>